<dbReference type="EMBL" id="JAQIZT010000001">
    <property type="protein sequence ID" value="KAJ7009792.1"/>
    <property type="molecule type" value="Genomic_DNA"/>
</dbReference>
<keyword evidence="2" id="KW-1185">Reference proteome</keyword>
<accession>A0AAD6RKH5</accession>
<evidence type="ECO:0000313" key="2">
    <source>
        <dbReference type="Proteomes" id="UP001164929"/>
    </source>
</evidence>
<reference evidence="1 2" key="1">
    <citation type="journal article" date="2023" name="Mol. Ecol. Resour.">
        <title>Chromosome-level genome assembly of a triploid poplar Populus alba 'Berolinensis'.</title>
        <authorList>
            <person name="Chen S."/>
            <person name="Yu Y."/>
            <person name="Wang X."/>
            <person name="Wang S."/>
            <person name="Zhang T."/>
            <person name="Zhou Y."/>
            <person name="He R."/>
            <person name="Meng N."/>
            <person name="Wang Y."/>
            <person name="Liu W."/>
            <person name="Liu Z."/>
            <person name="Liu J."/>
            <person name="Guo Q."/>
            <person name="Huang H."/>
            <person name="Sederoff R.R."/>
            <person name="Wang G."/>
            <person name="Qu G."/>
            <person name="Chen S."/>
        </authorList>
    </citation>
    <scope>NUCLEOTIDE SEQUENCE [LARGE SCALE GENOMIC DNA]</scope>
    <source>
        <strain evidence="1">SC-2020</strain>
    </source>
</reference>
<gene>
    <name evidence="1" type="ORF">NC653_000493</name>
</gene>
<evidence type="ECO:0000313" key="1">
    <source>
        <dbReference type="EMBL" id="KAJ7009792.1"/>
    </source>
</evidence>
<dbReference type="AlphaFoldDB" id="A0AAD6RKH5"/>
<organism evidence="1 2">
    <name type="scientific">Populus alba x Populus x berolinensis</name>
    <dbReference type="NCBI Taxonomy" id="444605"/>
    <lineage>
        <taxon>Eukaryota</taxon>
        <taxon>Viridiplantae</taxon>
        <taxon>Streptophyta</taxon>
        <taxon>Embryophyta</taxon>
        <taxon>Tracheophyta</taxon>
        <taxon>Spermatophyta</taxon>
        <taxon>Magnoliopsida</taxon>
        <taxon>eudicotyledons</taxon>
        <taxon>Gunneridae</taxon>
        <taxon>Pentapetalae</taxon>
        <taxon>rosids</taxon>
        <taxon>fabids</taxon>
        <taxon>Malpighiales</taxon>
        <taxon>Salicaceae</taxon>
        <taxon>Saliceae</taxon>
        <taxon>Populus</taxon>
    </lineage>
</organism>
<name>A0AAD6RKH5_9ROSI</name>
<dbReference type="Proteomes" id="UP001164929">
    <property type="component" value="Chromosome 1"/>
</dbReference>
<protein>
    <submittedName>
        <fullName evidence="1">Uncharacterized protein</fullName>
    </submittedName>
</protein>
<sequence>MLLKGRRNKKTRRKRELVCLVRSMNATCNSTLTPPFQC</sequence>
<proteinExistence type="predicted"/>
<comment type="caution">
    <text evidence="1">The sequence shown here is derived from an EMBL/GenBank/DDBJ whole genome shotgun (WGS) entry which is preliminary data.</text>
</comment>